<keyword evidence="1" id="KW-0812">Transmembrane</keyword>
<keyword evidence="1" id="KW-1133">Transmembrane helix</keyword>
<evidence type="ECO:0000313" key="2">
    <source>
        <dbReference type="EMBL" id="MEQ2711506.1"/>
    </source>
</evidence>
<comment type="caution">
    <text evidence="2">The sequence shown here is derived from an EMBL/GenBank/DDBJ whole genome shotgun (WGS) entry which is preliminary data.</text>
</comment>
<feature type="transmembrane region" description="Helical" evidence="1">
    <location>
        <begin position="156"/>
        <end position="173"/>
    </location>
</feature>
<evidence type="ECO:0000313" key="3">
    <source>
        <dbReference type="Proteomes" id="UP001482154"/>
    </source>
</evidence>
<feature type="transmembrane region" description="Helical" evidence="1">
    <location>
        <begin position="210"/>
        <end position="228"/>
    </location>
</feature>
<reference evidence="2 3" key="1">
    <citation type="submission" date="2024-04" db="EMBL/GenBank/DDBJ databases">
        <title>Human intestinal bacterial collection.</title>
        <authorList>
            <person name="Pauvert C."/>
            <person name="Hitch T.C.A."/>
            <person name="Clavel T."/>
        </authorList>
    </citation>
    <scope>NUCLEOTIDE SEQUENCE [LARGE SCALE GENOMIC DNA]</scope>
    <source>
        <strain evidence="2 3">CLA-AA-H249</strain>
    </source>
</reference>
<organism evidence="2 3">
    <name type="scientific">Anaerostipes amylophilus</name>
    <dbReference type="NCBI Taxonomy" id="2981779"/>
    <lineage>
        <taxon>Bacteria</taxon>
        <taxon>Bacillati</taxon>
        <taxon>Bacillota</taxon>
        <taxon>Clostridia</taxon>
        <taxon>Lachnospirales</taxon>
        <taxon>Lachnospiraceae</taxon>
        <taxon>Anaerostipes</taxon>
    </lineage>
</organism>
<keyword evidence="1" id="KW-0472">Membrane</keyword>
<feature type="transmembrane region" description="Helical" evidence="1">
    <location>
        <begin position="12"/>
        <end position="38"/>
    </location>
</feature>
<keyword evidence="3" id="KW-1185">Reference proteome</keyword>
<feature type="transmembrane region" description="Helical" evidence="1">
    <location>
        <begin position="240"/>
        <end position="266"/>
    </location>
</feature>
<dbReference type="Proteomes" id="UP001482154">
    <property type="component" value="Unassembled WGS sequence"/>
</dbReference>
<name>A0ABV1IWA3_9FIRM</name>
<sequence length="502" mass="58395">MKAMKLLYRISNGMVYAISFVILAILTIKNLIFFTYVMNIKEHISIRNTNVWMTAVFMIGLVLLFYLLFKFSERIDEKKLFLFFSVIYLVAGIYMIININSVLRYDALSVHKASIAIHHGKFTTMDMGHYMYRYPHQIGFLIYEYILGFISYDAKLLFGMNLAAIFGINFFIYKITKEIFNDQHKVNLTAITLSFLFLPQFFFLTFAYGLIPGFFLLTVGVFYLFAAVRTKKWKDMILSSIFLMLAVLMKKNFIIALAACLCYLFLHYLKEHDKNILKMMVLFVIVFVAGKMIMTVGFEVATGKKINKGVPSILWVAMGTDPDNHVRSGGWYNKKFIDVYVSNNYDREKAAKQGEKMVSGYIKQYKRHPKKACEFFSKKLTTTWTDPLYESIFSGPKAAAGQYVKTKQLHHLFNEEKHDTYLYTGMKAYIILLLAAVWIFVIKYLKEYDKAAFGLIFLIGGFLFHLFWETKGQYVYPYIFMQIPTAAYAVTRFYEKISAKAK</sequence>
<dbReference type="EMBL" id="JBBNIN010000014">
    <property type="protein sequence ID" value="MEQ2711506.1"/>
    <property type="molecule type" value="Genomic_DNA"/>
</dbReference>
<evidence type="ECO:0000256" key="1">
    <source>
        <dbReference type="SAM" id="Phobius"/>
    </source>
</evidence>
<feature type="transmembrane region" description="Helical" evidence="1">
    <location>
        <begin position="428"/>
        <end position="445"/>
    </location>
</feature>
<feature type="transmembrane region" description="Helical" evidence="1">
    <location>
        <begin position="185"/>
        <end position="204"/>
    </location>
</feature>
<feature type="transmembrane region" description="Helical" evidence="1">
    <location>
        <begin position="278"/>
        <end position="298"/>
    </location>
</feature>
<feature type="transmembrane region" description="Helical" evidence="1">
    <location>
        <begin position="81"/>
        <end position="99"/>
    </location>
</feature>
<gene>
    <name evidence="2" type="ORF">AAAU51_09995</name>
</gene>
<feature type="transmembrane region" description="Helical" evidence="1">
    <location>
        <begin position="50"/>
        <end position="69"/>
    </location>
</feature>
<protein>
    <submittedName>
        <fullName evidence="2">Glycosyltransferase family 39 protein</fullName>
    </submittedName>
</protein>
<dbReference type="RefSeq" id="WP_117945275.1">
    <property type="nucleotide sequence ID" value="NZ_JBBNIN010000014.1"/>
</dbReference>
<accession>A0ABV1IWA3</accession>
<proteinExistence type="predicted"/>
<feature type="transmembrane region" description="Helical" evidence="1">
    <location>
        <begin position="451"/>
        <end position="468"/>
    </location>
</feature>